<reference evidence="3" key="1">
    <citation type="journal article" date="2019" name="Int. J. Syst. Evol. Microbiol.">
        <title>The Global Catalogue of Microorganisms (GCM) 10K type strain sequencing project: providing services to taxonomists for standard genome sequencing and annotation.</title>
        <authorList>
            <consortium name="The Broad Institute Genomics Platform"/>
            <consortium name="The Broad Institute Genome Sequencing Center for Infectious Disease"/>
            <person name="Wu L."/>
            <person name="Ma J."/>
        </authorList>
    </citation>
    <scope>NUCLEOTIDE SEQUENCE [LARGE SCALE GENOMIC DNA]</scope>
    <source>
        <strain evidence="3">IBRC 10765</strain>
    </source>
</reference>
<dbReference type="EMBL" id="JBHRYR010000003">
    <property type="protein sequence ID" value="MFC3852757.1"/>
    <property type="molecule type" value="Genomic_DNA"/>
</dbReference>
<evidence type="ECO:0000313" key="3">
    <source>
        <dbReference type="Proteomes" id="UP001595617"/>
    </source>
</evidence>
<keyword evidence="3" id="KW-1185">Reference proteome</keyword>
<feature type="transmembrane region" description="Helical" evidence="1">
    <location>
        <begin position="117"/>
        <end position="145"/>
    </location>
</feature>
<feature type="transmembrane region" description="Helical" evidence="1">
    <location>
        <begin position="347"/>
        <end position="363"/>
    </location>
</feature>
<evidence type="ECO:0000256" key="1">
    <source>
        <dbReference type="SAM" id="Phobius"/>
    </source>
</evidence>
<keyword evidence="1" id="KW-0812">Transmembrane</keyword>
<gene>
    <name evidence="2" type="ORF">ACFOOG_07925</name>
</gene>
<dbReference type="PROSITE" id="PS51257">
    <property type="entry name" value="PROKAR_LIPOPROTEIN"/>
    <property type="match status" value="1"/>
</dbReference>
<feature type="transmembrane region" description="Helical" evidence="1">
    <location>
        <begin position="320"/>
        <end position="340"/>
    </location>
</feature>
<feature type="transmembrane region" description="Helical" evidence="1">
    <location>
        <begin position="28"/>
        <end position="45"/>
    </location>
</feature>
<evidence type="ECO:0008006" key="4">
    <source>
        <dbReference type="Google" id="ProtNLM"/>
    </source>
</evidence>
<feature type="transmembrane region" description="Helical" evidence="1">
    <location>
        <begin position="165"/>
        <end position="186"/>
    </location>
</feature>
<protein>
    <recommendedName>
        <fullName evidence="4">O-antigen ligase domain-containing protein</fullName>
    </recommendedName>
</protein>
<dbReference type="RefSeq" id="WP_380695268.1">
    <property type="nucleotide sequence ID" value="NZ_JBHRYR010000003.1"/>
</dbReference>
<feature type="transmembrane region" description="Helical" evidence="1">
    <location>
        <begin position="57"/>
        <end position="76"/>
    </location>
</feature>
<name>A0ABV8A003_9GAMM</name>
<feature type="transmembrane region" description="Helical" evidence="1">
    <location>
        <begin position="232"/>
        <end position="251"/>
    </location>
</feature>
<organism evidence="2 3">
    <name type="scientific">Saccharospirillum mangrovi</name>
    <dbReference type="NCBI Taxonomy" id="2161747"/>
    <lineage>
        <taxon>Bacteria</taxon>
        <taxon>Pseudomonadati</taxon>
        <taxon>Pseudomonadota</taxon>
        <taxon>Gammaproteobacteria</taxon>
        <taxon>Oceanospirillales</taxon>
        <taxon>Saccharospirillaceae</taxon>
        <taxon>Saccharospirillum</taxon>
    </lineage>
</organism>
<feature type="transmembrane region" description="Helical" evidence="1">
    <location>
        <begin position="271"/>
        <end position="289"/>
    </location>
</feature>
<proteinExistence type="predicted"/>
<dbReference type="Proteomes" id="UP001595617">
    <property type="component" value="Unassembled WGS sequence"/>
</dbReference>
<comment type="caution">
    <text evidence="2">The sequence shown here is derived from an EMBL/GenBank/DDBJ whole genome shotgun (WGS) entry which is preliminary data.</text>
</comment>
<feature type="transmembrane region" description="Helical" evidence="1">
    <location>
        <begin position="193"/>
        <end position="226"/>
    </location>
</feature>
<keyword evidence="1" id="KW-1133">Transmembrane helix</keyword>
<sequence length="398" mass="45720">MIKNLEATAIYFFWLACVLNPAPSDYKFKIISLFIMLALLGVRILDINSAKLKKPYALYLFFFLLFVLLGTFVALIRGGFSGSFIDTSYYTSALYFIASGLYFYSKNYTVALKAMVFSLRVIVFLIIYSFFIVYTGIESVILQFFVDIGSAYIGMRNYGGFEFYYIYYIVSPMLIFLICYDMYFILKRKGRLYILLLALSVTAMFLSGTRANMLLSVFTPICLLMWFYAGRYAYFFISIVTVFFILLVFALKIPVFYEMFNPEEVSNSDKLGYLSGYIEIFSNLSYFLFGQGFNAHVWDLNIYSMIPDGASKTELTYLEMVRVFGFLGASLFAFGFLYLVFSNRIHYSIAPWIGPALFIYLLVSSTNPYIFSSNGMLLLGLGVASLSFHRTNYLVNRK</sequence>
<evidence type="ECO:0000313" key="2">
    <source>
        <dbReference type="EMBL" id="MFC3852757.1"/>
    </source>
</evidence>
<feature type="transmembrane region" description="Helical" evidence="1">
    <location>
        <begin position="88"/>
        <end position="105"/>
    </location>
</feature>
<accession>A0ABV8A003</accession>
<keyword evidence="1" id="KW-0472">Membrane</keyword>